<organism evidence="2 3">
    <name type="scientific">Symbiodinium microadriaticum</name>
    <name type="common">Dinoflagellate</name>
    <name type="synonym">Zooxanthella microadriatica</name>
    <dbReference type="NCBI Taxonomy" id="2951"/>
    <lineage>
        <taxon>Eukaryota</taxon>
        <taxon>Sar</taxon>
        <taxon>Alveolata</taxon>
        <taxon>Dinophyceae</taxon>
        <taxon>Suessiales</taxon>
        <taxon>Symbiodiniaceae</taxon>
        <taxon>Symbiodinium</taxon>
    </lineage>
</organism>
<evidence type="ECO:0008006" key="4">
    <source>
        <dbReference type="Google" id="ProtNLM"/>
    </source>
</evidence>
<comment type="caution">
    <text evidence="2">The sequence shown here is derived from an EMBL/GenBank/DDBJ whole genome shotgun (WGS) entry which is preliminary data.</text>
</comment>
<dbReference type="SUPFAM" id="SSF53448">
    <property type="entry name" value="Nucleotide-diphospho-sugar transferases"/>
    <property type="match status" value="1"/>
</dbReference>
<sequence>MPSPPPSSPSPPPASAGRSMQLPPGQGTSIVHGASVPYVVPSTRVVLPAGSIVTPASPPKAGAVPTTNWRPVPYTAPYPNYTTVAAPKATALPAAVLSVGPTLPSKSSEVSLSELSTEAKTDSPIATRMLPEPVRQTQADAGPAPSSSPLSKLKGLSSGAMSPVASAAPTPPTTASKSSHPRTPSKRCHIRSDSVQWTQLERDLFESSSGLYHPTEMASMRRLPSQAILIGGTGVNFEVPGRVSIVAPSMSKRQHYHENLWRCFEAQTWADKELIVVETYEDAPSKFLQQKAMVDERIVHITIKVQPGQDFTVGLKRNMTLHMATGGLVVQRSAEGDCHLEHRHSQADKELIVVETYEDAPSKFLQQKAMVDERIVHITIKVQPGQDFTVGLKRNMTLHMATGKNPQAATLQSREIVTKLGEKSVAAGKFRKGEYIVNFDDDDLYAPGYVAKMVSLMQKERLVGVTLSAWYNYYIGKGVCTFSDPESWDEWVDSPAELDDILYGYGFSYTHRRQASLLFPYPNVGFAEDAPFFLKLREVYGNDKVLLYKDVEGLCIHIMHRANTAQVLGSRNASAQEIASLEVACLTPFQKMIDNDFFRFSPWRPPVRLPALSAEISADWVEEEAADVIPKLRASTLEGPGGFDVTANPPMRPRVDSFRNSECSEVIAF</sequence>
<feature type="region of interest" description="Disordered" evidence="1">
    <location>
        <begin position="50"/>
        <end position="70"/>
    </location>
</feature>
<dbReference type="CDD" id="cd00761">
    <property type="entry name" value="Glyco_tranf_GTA_type"/>
    <property type="match status" value="1"/>
</dbReference>
<gene>
    <name evidence="2" type="ORF">AK812_SmicGene24270</name>
</gene>
<feature type="compositionally biased region" description="Low complexity" evidence="1">
    <location>
        <begin position="103"/>
        <end position="118"/>
    </location>
</feature>
<evidence type="ECO:0000313" key="2">
    <source>
        <dbReference type="EMBL" id="OLP93783.1"/>
    </source>
</evidence>
<feature type="region of interest" description="Disordered" evidence="1">
    <location>
        <begin position="103"/>
        <end position="193"/>
    </location>
</feature>
<feature type="compositionally biased region" description="Pro residues" evidence="1">
    <location>
        <begin position="1"/>
        <end position="14"/>
    </location>
</feature>
<dbReference type="Gene3D" id="3.90.550.10">
    <property type="entry name" value="Spore Coat Polysaccharide Biosynthesis Protein SpsA, Chain A"/>
    <property type="match status" value="1"/>
</dbReference>
<keyword evidence="3" id="KW-1185">Reference proteome</keyword>
<dbReference type="OrthoDB" id="413041at2759"/>
<dbReference type="InterPro" id="IPR029044">
    <property type="entry name" value="Nucleotide-diphossugar_trans"/>
</dbReference>
<feature type="compositionally biased region" description="Low complexity" evidence="1">
    <location>
        <begin position="141"/>
        <end position="178"/>
    </location>
</feature>
<dbReference type="EMBL" id="LSRX01000569">
    <property type="protein sequence ID" value="OLP93783.1"/>
    <property type="molecule type" value="Genomic_DNA"/>
</dbReference>
<reference evidence="2 3" key="1">
    <citation type="submission" date="2016-02" db="EMBL/GenBank/DDBJ databases">
        <title>Genome analysis of coral dinoflagellate symbionts highlights evolutionary adaptations to a symbiotic lifestyle.</title>
        <authorList>
            <person name="Aranda M."/>
            <person name="Li Y."/>
            <person name="Liew Y.J."/>
            <person name="Baumgarten S."/>
            <person name="Simakov O."/>
            <person name="Wilson M."/>
            <person name="Piel J."/>
            <person name="Ashoor H."/>
            <person name="Bougouffa S."/>
            <person name="Bajic V.B."/>
            <person name="Ryu T."/>
            <person name="Ravasi T."/>
            <person name="Bayer T."/>
            <person name="Micklem G."/>
            <person name="Kim H."/>
            <person name="Bhak J."/>
            <person name="Lajeunesse T.C."/>
            <person name="Voolstra C.R."/>
        </authorList>
    </citation>
    <scope>NUCLEOTIDE SEQUENCE [LARGE SCALE GENOMIC DNA]</scope>
    <source>
        <strain evidence="2 3">CCMP2467</strain>
    </source>
</reference>
<proteinExistence type="predicted"/>
<feature type="compositionally biased region" description="Basic residues" evidence="1">
    <location>
        <begin position="179"/>
        <end position="189"/>
    </location>
</feature>
<evidence type="ECO:0000313" key="3">
    <source>
        <dbReference type="Proteomes" id="UP000186817"/>
    </source>
</evidence>
<feature type="region of interest" description="Disordered" evidence="1">
    <location>
        <begin position="1"/>
        <end position="30"/>
    </location>
</feature>
<name>A0A1Q9DF05_SYMMI</name>
<protein>
    <recommendedName>
        <fullName evidence="4">Glycosyltransferase 2-like domain-containing protein</fullName>
    </recommendedName>
</protein>
<dbReference type="AlphaFoldDB" id="A0A1Q9DF05"/>
<evidence type="ECO:0000256" key="1">
    <source>
        <dbReference type="SAM" id="MobiDB-lite"/>
    </source>
</evidence>
<dbReference type="Proteomes" id="UP000186817">
    <property type="component" value="Unassembled WGS sequence"/>
</dbReference>
<accession>A0A1Q9DF05</accession>